<comment type="caution">
    <text evidence="2">The sequence shown here is derived from an EMBL/GenBank/DDBJ whole genome shotgun (WGS) entry which is preliminary data.</text>
</comment>
<dbReference type="EMBL" id="JADIKM010000006">
    <property type="protein sequence ID" value="MFK2905873.1"/>
    <property type="molecule type" value="Genomic_DNA"/>
</dbReference>
<dbReference type="Gene3D" id="3.40.50.150">
    <property type="entry name" value="Vaccinia Virus protein VP39"/>
    <property type="match status" value="1"/>
</dbReference>
<proteinExistence type="predicted"/>
<dbReference type="GO" id="GO:0008168">
    <property type="term" value="F:methyltransferase activity"/>
    <property type="evidence" value="ECO:0007669"/>
    <property type="project" value="UniProtKB-KW"/>
</dbReference>
<keyword evidence="2" id="KW-0808">Transferase</keyword>
<dbReference type="GO" id="GO:0032259">
    <property type="term" value="P:methylation"/>
    <property type="evidence" value="ECO:0007669"/>
    <property type="project" value="UniProtKB-KW"/>
</dbReference>
<dbReference type="InterPro" id="IPR029063">
    <property type="entry name" value="SAM-dependent_MTases_sf"/>
</dbReference>
<evidence type="ECO:0000313" key="3">
    <source>
        <dbReference type="Proteomes" id="UP001620460"/>
    </source>
</evidence>
<keyword evidence="2" id="KW-0489">Methyltransferase</keyword>
<dbReference type="SUPFAM" id="SSF53335">
    <property type="entry name" value="S-adenosyl-L-methionine-dependent methyltransferases"/>
    <property type="match status" value="1"/>
</dbReference>
<evidence type="ECO:0000313" key="2">
    <source>
        <dbReference type="EMBL" id="MFK2905873.1"/>
    </source>
</evidence>
<keyword evidence="1" id="KW-0732">Signal</keyword>
<keyword evidence="3" id="KW-1185">Reference proteome</keyword>
<sequence length="303" mass="32162">MTSRVSRKWLPVALCALALAAPAAAQTLAEAEPLAQDQPTDQLVPPTSAQDFTAAQLDSVIAGAWRPEAERARDRYRHPKQTLQFFGVRPDQTVVEITPGAGWYSAILAPLLRDNGQYIAAVSAPPPGKPASDTLQRRFAADAATYGKAKIVTFDPKAPVFGAPGSADVVLTFRNVHNWVMADTAPAMFKAFFAVLRPGGVLGVVDHRAADGTSLAAVKSSGYLPTASVVKLATEAGFTLEESSEINANPADTKDYPKGVWTLPPTLTLGDVDRAKYQAIGESDRMTLRFVKPDAPAPASSAH</sequence>
<feature type="signal peptide" evidence="1">
    <location>
        <begin position="1"/>
        <end position="25"/>
    </location>
</feature>
<protein>
    <submittedName>
        <fullName evidence="2">Class I SAM-dependent methyltransferase</fullName>
    </submittedName>
</protein>
<dbReference type="Proteomes" id="UP001620460">
    <property type="component" value="Unassembled WGS sequence"/>
</dbReference>
<dbReference type="PIRSF" id="PIRSF031679">
    <property type="entry name" value="Mtase_Alr7345_prd"/>
    <property type="match status" value="1"/>
</dbReference>
<organism evidence="2 3">
    <name type="scientific">Dyella ginsengisoli</name>
    <dbReference type="NCBI Taxonomy" id="363848"/>
    <lineage>
        <taxon>Bacteria</taxon>
        <taxon>Pseudomonadati</taxon>
        <taxon>Pseudomonadota</taxon>
        <taxon>Gammaproteobacteria</taxon>
        <taxon>Lysobacterales</taxon>
        <taxon>Rhodanobacteraceae</taxon>
        <taxon>Dyella</taxon>
    </lineage>
</organism>
<dbReference type="RefSeq" id="WP_404635695.1">
    <property type="nucleotide sequence ID" value="NZ_JADIKM010000006.1"/>
</dbReference>
<evidence type="ECO:0000256" key="1">
    <source>
        <dbReference type="SAM" id="SignalP"/>
    </source>
</evidence>
<accession>A0ABW8JYD4</accession>
<dbReference type="InterPro" id="IPR016980">
    <property type="entry name" value="S-AdoMet-dep_MeTrfase_Alr7345"/>
</dbReference>
<gene>
    <name evidence="2" type="ORF">ISP17_18075</name>
</gene>
<name>A0ABW8JYD4_9GAMM</name>
<feature type="chain" id="PRO_5047543133" evidence="1">
    <location>
        <begin position="26"/>
        <end position="303"/>
    </location>
</feature>
<dbReference type="CDD" id="cd02440">
    <property type="entry name" value="AdoMet_MTases"/>
    <property type="match status" value="1"/>
</dbReference>
<reference evidence="2 3" key="1">
    <citation type="submission" date="2020-10" db="EMBL/GenBank/DDBJ databases">
        <title>Phylogeny of dyella-like bacteria.</title>
        <authorList>
            <person name="Fu J."/>
        </authorList>
    </citation>
    <scope>NUCLEOTIDE SEQUENCE [LARGE SCALE GENOMIC DNA]</scope>
    <source>
        <strain evidence="2 3">Gsoil3046</strain>
    </source>
</reference>